<reference evidence="3" key="1">
    <citation type="submission" date="2023-10" db="EMBL/GenBank/DDBJ databases">
        <title>Genome of Potential pathogenic bacteria in Crohn's disease.</title>
        <authorList>
            <person name="Rodriguez-Palacios A."/>
        </authorList>
    </citation>
    <scope>NUCLEOTIDE SEQUENCE</scope>
    <source>
        <strain evidence="3">CavFT-hAR50</strain>
    </source>
</reference>
<dbReference type="EMBL" id="JAWDEU010000002">
    <property type="protein sequence ID" value="MDU0246004.1"/>
    <property type="molecule type" value="Genomic_DNA"/>
</dbReference>
<organism evidence="3 4">
    <name type="scientific">Bacteroides uniformis</name>
    <dbReference type="NCBI Taxonomy" id="820"/>
    <lineage>
        <taxon>Bacteria</taxon>
        <taxon>Pseudomonadati</taxon>
        <taxon>Bacteroidota</taxon>
        <taxon>Bacteroidia</taxon>
        <taxon>Bacteroidales</taxon>
        <taxon>Bacteroidaceae</taxon>
        <taxon>Bacteroides</taxon>
    </lineage>
</organism>
<feature type="domain" description="MobA/VirD2-like nuclease" evidence="2">
    <location>
        <begin position="44"/>
        <end position="147"/>
    </location>
</feature>
<dbReference type="RefSeq" id="WP_022162038.1">
    <property type="nucleotide sequence ID" value="NZ_JAWDEU010000002.1"/>
</dbReference>
<name>A0AAE4L9Q2_BACUN</name>
<comment type="caution">
    <text evidence="3">The sequence shown here is derived from an EMBL/GenBank/DDBJ whole genome shotgun (WGS) entry which is preliminary data.</text>
</comment>
<evidence type="ECO:0000256" key="1">
    <source>
        <dbReference type="SAM" id="MobiDB-lite"/>
    </source>
</evidence>
<dbReference type="InterPro" id="IPR005094">
    <property type="entry name" value="Endonuclease_MobA/VirD2"/>
</dbReference>
<dbReference type="Pfam" id="PF03432">
    <property type="entry name" value="Relaxase"/>
    <property type="match status" value="1"/>
</dbReference>
<evidence type="ECO:0000313" key="3">
    <source>
        <dbReference type="EMBL" id="MDU0246004.1"/>
    </source>
</evidence>
<evidence type="ECO:0000313" key="4">
    <source>
        <dbReference type="Proteomes" id="UP001181247"/>
    </source>
</evidence>
<dbReference type="Proteomes" id="UP001181247">
    <property type="component" value="Unassembled WGS sequence"/>
</dbReference>
<accession>A0AAE4L9Q2</accession>
<dbReference type="AlphaFoldDB" id="A0AAE4L9Q2"/>
<feature type="compositionally biased region" description="Basic residues" evidence="1">
    <location>
        <begin position="476"/>
        <end position="485"/>
    </location>
</feature>
<sequence length="520" mass="59978">MIATILPGSPNFHAVGYNERKVAKGVARLLEIQNFGALGTFGRPTPDELVKYLREYTSRNSRIQKAQFHVAISCKGHEKSETELLEFAHQYLREMGYAEPGQPLLVYSHYDTDNTHLHIVTSRIAPNGRKIVHDHERRRSQEAIDKILGTNRKQKTDKDMETARQYTFSSFAQYKAVMTSMGYEVYQKDGTVFIKHGGKVQHKLPLSDIEALYKRGHTDRARCRQLRSILKKYRDVSTNKEELQKELKGKFGIDIVFFGKKDAPYGYMVVDHHNKTVIHGARVLAVDELLDFATPEQRFDRIEDYIDRLLTLNPKITQGEIYGKIRRQHAYIKKGVIYFNGQSRPLKPFMAEAIDRNNRIERVEKFKPATEAERDMLCRIFKVNRPDLVTLTPERTRSHTDAVNRLREIFSDDTTGSVKGKLFEEGFTIREDGNGTYAVNFKEHIIINLTEEGFNLERLKRKSHKSQTDRQSVHKNIGHKTGGHIRLRDAGGGSQSEKREWEVGQKGNYDDIDDGRTLKR</sequence>
<gene>
    <name evidence="3" type="ORF">RVH16_14985</name>
</gene>
<evidence type="ECO:0000259" key="2">
    <source>
        <dbReference type="Pfam" id="PF03432"/>
    </source>
</evidence>
<feature type="region of interest" description="Disordered" evidence="1">
    <location>
        <begin position="460"/>
        <end position="520"/>
    </location>
</feature>
<protein>
    <submittedName>
        <fullName evidence="3">Relaxase/mobilization nuclease domain-containing protein</fullName>
    </submittedName>
</protein>
<proteinExistence type="predicted"/>